<organism evidence="2 3">
    <name type="scientific">Aeromonas cavernicola</name>
    <dbReference type="NCBI Taxonomy" id="1006623"/>
    <lineage>
        <taxon>Bacteria</taxon>
        <taxon>Pseudomonadati</taxon>
        <taxon>Pseudomonadota</taxon>
        <taxon>Gammaproteobacteria</taxon>
        <taxon>Aeromonadales</taxon>
        <taxon>Aeromonadaceae</taxon>
        <taxon>Aeromonas</taxon>
    </lineage>
</organism>
<feature type="domain" description="BIG2" evidence="1">
    <location>
        <begin position="94"/>
        <end position="181"/>
    </location>
</feature>
<name>A0A2H9U8Y1_9GAMM</name>
<dbReference type="Proteomes" id="UP000235861">
    <property type="component" value="Unassembled WGS sequence"/>
</dbReference>
<reference evidence="2 3" key="1">
    <citation type="submission" date="2017-11" db="EMBL/GenBank/DDBJ databases">
        <title>Draft genome sequence of environmental isolate Aeromonas cavernicola sp. nov. MDC 2508.</title>
        <authorList>
            <person name="Colston S.M."/>
            <person name="Navarro A."/>
            <person name="Martinez-Murcia A.J."/>
            <person name="Graf J."/>
        </authorList>
    </citation>
    <scope>NUCLEOTIDE SEQUENCE [LARGE SCALE GENOMIC DNA]</scope>
    <source>
        <strain evidence="2 3">MDC 2508</strain>
    </source>
</reference>
<dbReference type="EMBL" id="PGGC01000011">
    <property type="protein sequence ID" value="PJG60475.1"/>
    <property type="molecule type" value="Genomic_DNA"/>
</dbReference>
<dbReference type="SUPFAM" id="SSF49373">
    <property type="entry name" value="Invasin/intimin cell-adhesion fragments"/>
    <property type="match status" value="2"/>
</dbReference>
<feature type="domain" description="BIG2" evidence="1">
    <location>
        <begin position="1"/>
        <end position="85"/>
    </location>
</feature>
<dbReference type="AlphaFoldDB" id="A0A2H9U8Y1"/>
<gene>
    <name evidence="2" type="ORF">CUC53_01690</name>
</gene>
<dbReference type="Gene3D" id="2.60.40.1080">
    <property type="match status" value="2"/>
</dbReference>
<dbReference type="InterPro" id="IPR003343">
    <property type="entry name" value="Big_2"/>
</dbReference>
<dbReference type="Pfam" id="PF02368">
    <property type="entry name" value="Big_2"/>
    <property type="match status" value="2"/>
</dbReference>
<protein>
    <recommendedName>
        <fullName evidence="1">BIG2 domain-containing protein</fullName>
    </recommendedName>
</protein>
<feature type="non-terminal residue" evidence="2">
    <location>
        <position position="208"/>
    </location>
</feature>
<keyword evidence="3" id="KW-1185">Reference proteome</keyword>
<proteinExistence type="predicted"/>
<comment type="caution">
    <text evidence="2">The sequence shown here is derived from an EMBL/GenBank/DDBJ whole genome shotgun (WGS) entry which is preliminary data.</text>
</comment>
<dbReference type="InterPro" id="IPR008964">
    <property type="entry name" value="Invasin/intimin_cell_adhesion"/>
</dbReference>
<dbReference type="RefSeq" id="WP_201796700.1">
    <property type="nucleotide sequence ID" value="NZ_PGGC01000011.1"/>
</dbReference>
<dbReference type="SMART" id="SM00635">
    <property type="entry name" value="BID_2"/>
    <property type="match status" value="2"/>
</dbReference>
<sequence length="208" mass="20923">MQVTPVITTIPVGFSQHFIAIATLSDGTTKDVTNDTSLTWTSSDDTIAPIVSNQTSGNGMVTGVSAGSVTITASGEANGQRFSATAQVTITNAVVTELQITPQDSSLAIGLSEQLKAEAILSDGQVLNVTANTAVSWSSSNPAVATINSSGTDKGIVTGVSAGSVTITASGEANGQRFSATAQVTITSAVMTELQITPKDSSLAIGLS</sequence>
<evidence type="ECO:0000313" key="2">
    <source>
        <dbReference type="EMBL" id="PJG60475.1"/>
    </source>
</evidence>
<accession>A0A2H9U8Y1</accession>
<evidence type="ECO:0000313" key="3">
    <source>
        <dbReference type="Proteomes" id="UP000235861"/>
    </source>
</evidence>
<evidence type="ECO:0000259" key="1">
    <source>
        <dbReference type="SMART" id="SM00635"/>
    </source>
</evidence>